<reference evidence="4 5" key="1">
    <citation type="submission" date="2022-07" db="EMBL/GenBank/DDBJ databases">
        <title>Bombella genomes.</title>
        <authorList>
            <person name="Harer L."/>
            <person name="Styblova S."/>
            <person name="Ehrmann M."/>
        </authorList>
    </citation>
    <scope>NUCLEOTIDE SEQUENCE [LARGE SCALE GENOMIC DNA]</scope>
    <source>
        <strain evidence="4 5">TMW 2.2556</strain>
    </source>
</reference>
<dbReference type="PROSITE" id="PS52016">
    <property type="entry name" value="TONB_DEPENDENT_REC_3"/>
    <property type="match status" value="1"/>
</dbReference>
<evidence type="ECO:0000313" key="5">
    <source>
        <dbReference type="Proteomes" id="UP001165575"/>
    </source>
</evidence>
<dbReference type="Gene3D" id="2.170.130.10">
    <property type="entry name" value="TonB-dependent receptor, plug domain"/>
    <property type="match status" value="1"/>
</dbReference>
<dbReference type="InterPro" id="IPR039426">
    <property type="entry name" value="TonB-dep_rcpt-like"/>
</dbReference>
<organism evidence="4 5">
    <name type="scientific">Bombella pollinis</name>
    <dbReference type="NCBI Taxonomy" id="2967337"/>
    <lineage>
        <taxon>Bacteria</taxon>
        <taxon>Pseudomonadati</taxon>
        <taxon>Pseudomonadota</taxon>
        <taxon>Alphaproteobacteria</taxon>
        <taxon>Acetobacterales</taxon>
        <taxon>Acetobacteraceae</taxon>
        <taxon>Bombella</taxon>
    </lineage>
</organism>
<keyword evidence="1" id="KW-0813">Transport</keyword>
<feature type="region of interest" description="Disordered" evidence="2">
    <location>
        <begin position="155"/>
        <end position="182"/>
    </location>
</feature>
<dbReference type="InterPro" id="IPR037066">
    <property type="entry name" value="Plug_dom_sf"/>
</dbReference>
<keyword evidence="1" id="KW-0472">Membrane</keyword>
<name>A0ABT3WIT3_9PROT</name>
<evidence type="ECO:0000313" key="4">
    <source>
        <dbReference type="EMBL" id="MCX5619015.1"/>
    </source>
</evidence>
<gene>
    <name evidence="4" type="ORF">NQF89_01050</name>
</gene>
<feature type="domain" description="TonB-dependent receptor plug" evidence="3">
    <location>
        <begin position="65"/>
        <end position="171"/>
    </location>
</feature>
<keyword evidence="5" id="KW-1185">Reference proteome</keyword>
<feature type="compositionally biased region" description="Polar residues" evidence="2">
    <location>
        <begin position="155"/>
        <end position="169"/>
    </location>
</feature>
<evidence type="ECO:0000256" key="2">
    <source>
        <dbReference type="SAM" id="MobiDB-lite"/>
    </source>
</evidence>
<comment type="subcellular location">
    <subcellularLocation>
        <location evidence="1">Cell outer membrane</location>
        <topology evidence="1">Multi-pass membrane protein</topology>
    </subcellularLocation>
</comment>
<accession>A0ABT3WIT3</accession>
<proteinExistence type="inferred from homology"/>
<comment type="caution">
    <text evidence="4">The sequence shown here is derived from an EMBL/GenBank/DDBJ whole genome shotgun (WGS) entry which is preliminary data.</text>
</comment>
<evidence type="ECO:0000256" key="1">
    <source>
        <dbReference type="PROSITE-ProRule" id="PRU01360"/>
    </source>
</evidence>
<sequence length="182" mass="19793">MSVPFIVPVAAQTPSHHATTKKHLINTPQPLKTRAHTQRLARKSLSGGYETLSVHTRHLTQGTQLVLGHKQLEQQVPGTNPLRTLAQLPGVQFQSDDPQGIDTYSTQLYMHGFVQSEIGMTLDGLPLGEPTFRNYNGLNPLQAISSENVERLEVTQSAGAESTASTNNLGGKPELHLQQSEG</sequence>
<dbReference type="Proteomes" id="UP001165575">
    <property type="component" value="Unassembled WGS sequence"/>
</dbReference>
<dbReference type="RefSeq" id="WP_266137299.1">
    <property type="nucleotide sequence ID" value="NZ_JANIDX010000001.1"/>
</dbReference>
<dbReference type="SUPFAM" id="SSF56935">
    <property type="entry name" value="Porins"/>
    <property type="match status" value="1"/>
</dbReference>
<dbReference type="InterPro" id="IPR012910">
    <property type="entry name" value="Plug_dom"/>
</dbReference>
<evidence type="ECO:0000259" key="3">
    <source>
        <dbReference type="Pfam" id="PF07715"/>
    </source>
</evidence>
<dbReference type="EMBL" id="JANIDX010000001">
    <property type="protein sequence ID" value="MCX5619015.1"/>
    <property type="molecule type" value="Genomic_DNA"/>
</dbReference>
<keyword evidence="1" id="KW-0812">Transmembrane</keyword>
<protein>
    <submittedName>
        <fullName evidence="4">Plug domain-containing protein</fullName>
    </submittedName>
</protein>
<keyword evidence="1" id="KW-1134">Transmembrane beta strand</keyword>
<keyword evidence="1" id="KW-0998">Cell outer membrane</keyword>
<dbReference type="Pfam" id="PF07715">
    <property type="entry name" value="Plug"/>
    <property type="match status" value="1"/>
</dbReference>
<comment type="similarity">
    <text evidence="1">Belongs to the TonB-dependent receptor family.</text>
</comment>